<name>A0A4R2LKF0_9FIRM</name>
<dbReference type="GO" id="GO:0003677">
    <property type="term" value="F:DNA binding"/>
    <property type="evidence" value="ECO:0007669"/>
    <property type="project" value="UniProtKB-KW"/>
</dbReference>
<dbReference type="AlphaFoldDB" id="A0A4R2LKF0"/>
<dbReference type="InterPro" id="IPR010982">
    <property type="entry name" value="Lambda_DNA-bd_dom_sf"/>
</dbReference>
<dbReference type="PROSITE" id="PS50943">
    <property type="entry name" value="HTH_CROC1"/>
    <property type="match status" value="1"/>
</dbReference>
<evidence type="ECO:0000259" key="2">
    <source>
        <dbReference type="PROSITE" id="PS50943"/>
    </source>
</evidence>
<comment type="caution">
    <text evidence="3">The sequence shown here is derived from an EMBL/GenBank/DDBJ whole genome shotgun (WGS) entry which is preliminary data.</text>
</comment>
<reference evidence="3 4" key="1">
    <citation type="submission" date="2019-03" db="EMBL/GenBank/DDBJ databases">
        <title>Genomic Encyclopedia of Type Strains, Phase IV (KMG-IV): sequencing the most valuable type-strain genomes for metagenomic binning, comparative biology and taxonomic classification.</title>
        <authorList>
            <person name="Goeker M."/>
        </authorList>
    </citation>
    <scope>NUCLEOTIDE SEQUENCE [LARGE SCALE GENOMIC DNA]</scope>
    <source>
        <strain evidence="3 4">DSM 28559</strain>
    </source>
</reference>
<proteinExistence type="predicted"/>
<dbReference type="InterPro" id="IPR001387">
    <property type="entry name" value="Cro/C1-type_HTH"/>
</dbReference>
<accession>A0A4R2LKF0</accession>
<evidence type="ECO:0000256" key="1">
    <source>
        <dbReference type="ARBA" id="ARBA00023125"/>
    </source>
</evidence>
<sequence length="348" mass="40136">MEIGQVIRKYRKEKYLTQEEMANCLGVTVPAVSKWETGSSYPDIALLAPIARLLGISTDMLLSYKEDLSDKEINQLIETAILKIKSEGYDAGYTWAEKQMQEYPNCGKFIVMMTQTLDNYRYVVRVADPEQYDGRICAIYTRFLDSMDDMVAQTAAMSLFYFSMQRKNYDIAQKCLDKIPKNVMNPKQMQAFLFQAQGKLAEAYKCFEELAYFGYVDISIGLNGIQGLSRMEGNPEKAERMEQKLKALMKIMEIGVYVDTSAMKEALRTKNKEIIFDVLSKLILNIKNKYFLEESELYPHLSFSETAPENVGLMLKKCFEDDKELDFIKEDTRYKKLMEELKSIKGKA</sequence>
<keyword evidence="1" id="KW-0238">DNA-binding</keyword>
<dbReference type="Gene3D" id="1.10.260.40">
    <property type="entry name" value="lambda repressor-like DNA-binding domains"/>
    <property type="match status" value="1"/>
</dbReference>
<dbReference type="CDD" id="cd00093">
    <property type="entry name" value="HTH_XRE"/>
    <property type="match status" value="1"/>
</dbReference>
<dbReference type="RefSeq" id="WP_165873284.1">
    <property type="nucleotide sequence ID" value="NZ_JANKAQ010000001.1"/>
</dbReference>
<dbReference type="EMBL" id="SLXA01000002">
    <property type="protein sequence ID" value="TCO85932.1"/>
    <property type="molecule type" value="Genomic_DNA"/>
</dbReference>
<protein>
    <submittedName>
        <fullName evidence="3">Transcriptional regulator with XRE-family HTH domain</fullName>
    </submittedName>
</protein>
<keyword evidence="4" id="KW-1185">Reference proteome</keyword>
<dbReference type="SMART" id="SM00530">
    <property type="entry name" value="HTH_XRE"/>
    <property type="match status" value="1"/>
</dbReference>
<dbReference type="Pfam" id="PF01381">
    <property type="entry name" value="HTH_3"/>
    <property type="match status" value="1"/>
</dbReference>
<feature type="domain" description="HTH cro/C1-type" evidence="2">
    <location>
        <begin position="7"/>
        <end position="61"/>
    </location>
</feature>
<gene>
    <name evidence="3" type="ORF">EV212_102250</name>
</gene>
<organism evidence="3 4">
    <name type="scientific">Frisingicoccus caecimuris</name>
    <dbReference type="NCBI Taxonomy" id="1796636"/>
    <lineage>
        <taxon>Bacteria</taxon>
        <taxon>Bacillati</taxon>
        <taxon>Bacillota</taxon>
        <taxon>Clostridia</taxon>
        <taxon>Lachnospirales</taxon>
        <taxon>Lachnospiraceae</taxon>
        <taxon>Frisingicoccus</taxon>
    </lineage>
</organism>
<dbReference type="SUPFAM" id="SSF47413">
    <property type="entry name" value="lambda repressor-like DNA-binding domains"/>
    <property type="match status" value="1"/>
</dbReference>
<evidence type="ECO:0000313" key="3">
    <source>
        <dbReference type="EMBL" id="TCO85932.1"/>
    </source>
</evidence>
<dbReference type="Proteomes" id="UP000295711">
    <property type="component" value="Unassembled WGS sequence"/>
</dbReference>
<dbReference type="PANTHER" id="PTHR46558:SF11">
    <property type="entry name" value="HTH-TYPE TRANSCRIPTIONAL REGULATOR XRE"/>
    <property type="match status" value="1"/>
</dbReference>
<evidence type="ECO:0000313" key="4">
    <source>
        <dbReference type="Proteomes" id="UP000295711"/>
    </source>
</evidence>
<dbReference type="PANTHER" id="PTHR46558">
    <property type="entry name" value="TRACRIPTIONAL REGULATORY PROTEIN-RELATED-RELATED"/>
    <property type="match status" value="1"/>
</dbReference>